<reference evidence="1 2" key="1">
    <citation type="submission" date="2019-11" db="EMBL/GenBank/DDBJ databases">
        <title>Genome sequences of 17 halophilic strains isolated from different environments.</title>
        <authorList>
            <person name="Furrow R.E."/>
        </authorList>
    </citation>
    <scope>NUCLEOTIDE SEQUENCE [LARGE SCALE GENOMIC DNA]</scope>
    <source>
        <strain evidence="1 2">22511_23_Filter</strain>
    </source>
</reference>
<dbReference type="Proteomes" id="UP000460949">
    <property type="component" value="Unassembled WGS sequence"/>
</dbReference>
<evidence type="ECO:0000313" key="2">
    <source>
        <dbReference type="Proteomes" id="UP000460949"/>
    </source>
</evidence>
<dbReference type="EMBL" id="WMET01000005">
    <property type="protein sequence ID" value="MYL21565.1"/>
    <property type="molecule type" value="Genomic_DNA"/>
</dbReference>
<comment type="caution">
    <text evidence="1">The sequence shown here is derived from an EMBL/GenBank/DDBJ whole genome shotgun (WGS) entry which is preliminary data.</text>
</comment>
<dbReference type="RefSeq" id="WP_160839374.1">
    <property type="nucleotide sequence ID" value="NZ_JAIVAK010000003.1"/>
</dbReference>
<evidence type="ECO:0000313" key="1">
    <source>
        <dbReference type="EMBL" id="MYL21565.1"/>
    </source>
</evidence>
<proteinExistence type="predicted"/>
<organism evidence="1 2">
    <name type="scientific">Halobacillus litoralis</name>
    <dbReference type="NCBI Taxonomy" id="45668"/>
    <lineage>
        <taxon>Bacteria</taxon>
        <taxon>Bacillati</taxon>
        <taxon>Bacillota</taxon>
        <taxon>Bacilli</taxon>
        <taxon>Bacillales</taxon>
        <taxon>Bacillaceae</taxon>
        <taxon>Halobacillus</taxon>
    </lineage>
</organism>
<gene>
    <name evidence="1" type="ORF">GLW04_16800</name>
</gene>
<accession>A0A845DYP5</accession>
<name>A0A845DYP5_9BACI</name>
<protein>
    <submittedName>
        <fullName evidence="1">Uncharacterized protein</fullName>
    </submittedName>
</protein>
<sequence>MLKEEAGLMKSFEILYHQQQELQGDPADACSPLLAKLMRVDTIPFSLFKQDSPLPFSTQGTIGGKAFQTWCFRLEAIHKEDQSVLLSLLQPYTIYGEPAGWMEEIYALKRTHCLITQPVPAFSSLSCLNIDLLKRDIIVEPKW</sequence>
<dbReference type="AlphaFoldDB" id="A0A845DYP5"/>